<reference evidence="1" key="1">
    <citation type="submission" date="2021-03" db="EMBL/GenBank/DDBJ databases">
        <title>Leucobacter chromiisoli sp. nov., isolated from chromium-containing soil of chemical plant.</title>
        <authorList>
            <person name="Xu Z."/>
        </authorList>
    </citation>
    <scope>NUCLEOTIDE SEQUENCE</scope>
    <source>
        <strain evidence="1">K 70/01</strain>
    </source>
</reference>
<name>A0A939QCH5_9MICO</name>
<evidence type="ECO:0000313" key="2">
    <source>
        <dbReference type="Proteomes" id="UP000668403"/>
    </source>
</evidence>
<evidence type="ECO:0000313" key="1">
    <source>
        <dbReference type="EMBL" id="MBO2989266.1"/>
    </source>
</evidence>
<accession>A0A939QCH5</accession>
<organism evidence="1 2">
    <name type="scientific">Leucobacter tardus</name>
    <dbReference type="NCBI Taxonomy" id="501483"/>
    <lineage>
        <taxon>Bacteria</taxon>
        <taxon>Bacillati</taxon>
        <taxon>Actinomycetota</taxon>
        <taxon>Actinomycetes</taxon>
        <taxon>Micrococcales</taxon>
        <taxon>Microbacteriaceae</taxon>
        <taxon>Leucobacter</taxon>
    </lineage>
</organism>
<gene>
    <name evidence="1" type="ORF">J4H85_04540</name>
</gene>
<dbReference type="Proteomes" id="UP000668403">
    <property type="component" value="Unassembled WGS sequence"/>
</dbReference>
<dbReference type="EMBL" id="JAGFBF010000001">
    <property type="protein sequence ID" value="MBO2989266.1"/>
    <property type="molecule type" value="Genomic_DNA"/>
</dbReference>
<comment type="caution">
    <text evidence="1">The sequence shown here is derived from an EMBL/GenBank/DDBJ whole genome shotgun (WGS) entry which is preliminary data.</text>
</comment>
<protein>
    <submittedName>
        <fullName evidence="1">Uncharacterized protein</fullName>
    </submittedName>
</protein>
<dbReference type="RefSeq" id="WP_208237187.1">
    <property type="nucleotide sequence ID" value="NZ_BAAAQU010000001.1"/>
</dbReference>
<proteinExistence type="predicted"/>
<keyword evidence="2" id="KW-1185">Reference proteome</keyword>
<sequence>MESQYVFKTMPFGRYRGKPLAKVVRDRSYLRWLLQEPDIQRRYPNMLAEMKQRRYDLEASRELNRMKRGLGL</sequence>
<dbReference type="AlphaFoldDB" id="A0A939QCH5"/>